<evidence type="ECO:0000256" key="6">
    <source>
        <dbReference type="PIRSR" id="PIRSR602403-1"/>
    </source>
</evidence>
<dbReference type="HOGENOM" id="CLU_022195_0_2_1"/>
<keyword evidence="3 6" id="KW-0479">Metal-binding</keyword>
<evidence type="ECO:0000256" key="7">
    <source>
        <dbReference type="RuleBase" id="RU000461"/>
    </source>
</evidence>
<dbReference type="Gene3D" id="1.10.630.10">
    <property type="entry name" value="Cytochrome P450"/>
    <property type="match status" value="1"/>
</dbReference>
<dbReference type="InterPro" id="IPR001128">
    <property type="entry name" value="Cyt_P450"/>
</dbReference>
<dbReference type="PANTHER" id="PTHR46206">
    <property type="entry name" value="CYTOCHROME P450"/>
    <property type="match status" value="1"/>
</dbReference>
<accession>A0A0C2TM33</accession>
<dbReference type="SUPFAM" id="SSF48264">
    <property type="entry name" value="Cytochrome P450"/>
    <property type="match status" value="1"/>
</dbReference>
<dbReference type="InterPro" id="IPR002403">
    <property type="entry name" value="Cyt_P450_E_grp-IV"/>
</dbReference>
<proteinExistence type="inferred from homology"/>
<keyword evidence="7" id="KW-0503">Monooxygenase</keyword>
<evidence type="ECO:0008006" key="10">
    <source>
        <dbReference type="Google" id="ProtNLM"/>
    </source>
</evidence>
<dbReference type="PRINTS" id="PR00385">
    <property type="entry name" value="P450"/>
</dbReference>
<comment type="cofactor">
    <cofactor evidence="1 6">
        <name>heme</name>
        <dbReference type="ChEBI" id="CHEBI:30413"/>
    </cofactor>
</comment>
<dbReference type="Proteomes" id="UP000054549">
    <property type="component" value="Unassembled WGS sequence"/>
</dbReference>
<dbReference type="GO" id="GO:0020037">
    <property type="term" value="F:heme binding"/>
    <property type="evidence" value="ECO:0007669"/>
    <property type="project" value="InterPro"/>
</dbReference>
<dbReference type="STRING" id="946122.A0A0C2TM33"/>
<keyword evidence="6 7" id="KW-0349">Heme</keyword>
<feature type="binding site" description="axial binding residue" evidence="6">
    <location>
        <position position="368"/>
    </location>
    <ligand>
        <name>heme</name>
        <dbReference type="ChEBI" id="CHEBI:30413"/>
    </ligand>
    <ligandPart>
        <name>Fe</name>
        <dbReference type="ChEBI" id="CHEBI:18248"/>
    </ligandPart>
</feature>
<sequence>MTKWMIVVSGPALVEDIRCASADVISMQQAIRETLHTDLTVDRDIHDDLSHVDVVKHPLTRNIAAKLADVQDEIAAAFANHIPVQDTEWTKLNAFSTIQDIICRASNRMLVGLPLCRDPDYLSLNKHFAFNISKASRIINMFPFFLRSTVARLLPSVRRDIKRGTKHLGPLIQQRIQQDAENGKDWSHRPNDVISWLLDVTEGQQRSLRNLAIRVLFINFASIDSTTTNFTFVLYELATRPEYVQPMREEVEAIVREEGWSKESISKLHKLDSFIKEAMRLSPFGSFGMMRKALKDFKLSDGTVVPAGSLLTIPLLAMHTDANTYPDPDTFDGFRFDKLREQEADNAKHQLVSLDSSYFAFGHGRHACPGRFFVAYELKMMLAHVLLNYDVKMANGNGRPANWWFGYNCLPDLSAEVLFRKRV</sequence>
<dbReference type="GO" id="GO:0005506">
    <property type="term" value="F:iron ion binding"/>
    <property type="evidence" value="ECO:0007669"/>
    <property type="project" value="InterPro"/>
</dbReference>
<dbReference type="PRINTS" id="PR00465">
    <property type="entry name" value="EP450IV"/>
</dbReference>
<dbReference type="AlphaFoldDB" id="A0A0C2TM33"/>
<protein>
    <recommendedName>
        <fullName evidence="10">Cytochrome P450</fullName>
    </recommendedName>
</protein>
<evidence type="ECO:0000256" key="5">
    <source>
        <dbReference type="ARBA" id="ARBA00023004"/>
    </source>
</evidence>
<evidence type="ECO:0000313" key="9">
    <source>
        <dbReference type="Proteomes" id="UP000054549"/>
    </source>
</evidence>
<dbReference type="InterPro" id="IPR017972">
    <property type="entry name" value="Cyt_P450_CS"/>
</dbReference>
<gene>
    <name evidence="8" type="ORF">M378DRAFT_158748</name>
</gene>
<evidence type="ECO:0000256" key="3">
    <source>
        <dbReference type="ARBA" id="ARBA00022723"/>
    </source>
</evidence>
<evidence type="ECO:0000256" key="2">
    <source>
        <dbReference type="ARBA" id="ARBA00010617"/>
    </source>
</evidence>
<dbReference type="Pfam" id="PF00067">
    <property type="entry name" value="p450"/>
    <property type="match status" value="1"/>
</dbReference>
<dbReference type="GO" id="GO:0016705">
    <property type="term" value="F:oxidoreductase activity, acting on paired donors, with incorporation or reduction of molecular oxygen"/>
    <property type="evidence" value="ECO:0007669"/>
    <property type="project" value="InterPro"/>
</dbReference>
<keyword evidence="4 7" id="KW-0560">Oxidoreductase</keyword>
<reference evidence="8 9" key="1">
    <citation type="submission" date="2014-04" db="EMBL/GenBank/DDBJ databases">
        <title>Evolutionary Origins and Diversification of the Mycorrhizal Mutualists.</title>
        <authorList>
            <consortium name="DOE Joint Genome Institute"/>
            <consortium name="Mycorrhizal Genomics Consortium"/>
            <person name="Kohler A."/>
            <person name="Kuo A."/>
            <person name="Nagy L.G."/>
            <person name="Floudas D."/>
            <person name="Copeland A."/>
            <person name="Barry K.W."/>
            <person name="Cichocki N."/>
            <person name="Veneault-Fourrey C."/>
            <person name="LaButti K."/>
            <person name="Lindquist E.A."/>
            <person name="Lipzen A."/>
            <person name="Lundell T."/>
            <person name="Morin E."/>
            <person name="Murat C."/>
            <person name="Riley R."/>
            <person name="Ohm R."/>
            <person name="Sun H."/>
            <person name="Tunlid A."/>
            <person name="Henrissat B."/>
            <person name="Grigoriev I.V."/>
            <person name="Hibbett D.S."/>
            <person name="Martin F."/>
        </authorList>
    </citation>
    <scope>NUCLEOTIDE SEQUENCE [LARGE SCALE GENOMIC DNA]</scope>
    <source>
        <strain evidence="8 9">Koide BX008</strain>
    </source>
</reference>
<keyword evidence="5 6" id="KW-0408">Iron</keyword>
<dbReference type="InParanoid" id="A0A0C2TM33"/>
<name>A0A0C2TM33_AMAMK</name>
<dbReference type="OrthoDB" id="1844152at2759"/>
<organism evidence="8 9">
    <name type="scientific">Amanita muscaria (strain Koide BX008)</name>
    <dbReference type="NCBI Taxonomy" id="946122"/>
    <lineage>
        <taxon>Eukaryota</taxon>
        <taxon>Fungi</taxon>
        <taxon>Dikarya</taxon>
        <taxon>Basidiomycota</taxon>
        <taxon>Agaricomycotina</taxon>
        <taxon>Agaricomycetes</taxon>
        <taxon>Agaricomycetidae</taxon>
        <taxon>Agaricales</taxon>
        <taxon>Pluteineae</taxon>
        <taxon>Amanitaceae</taxon>
        <taxon>Amanita</taxon>
    </lineage>
</organism>
<comment type="similarity">
    <text evidence="2 7">Belongs to the cytochrome P450 family.</text>
</comment>
<dbReference type="GO" id="GO:0004497">
    <property type="term" value="F:monooxygenase activity"/>
    <property type="evidence" value="ECO:0007669"/>
    <property type="project" value="UniProtKB-KW"/>
</dbReference>
<dbReference type="InterPro" id="IPR036396">
    <property type="entry name" value="Cyt_P450_sf"/>
</dbReference>
<dbReference type="EMBL" id="KN818229">
    <property type="protein sequence ID" value="KIL68209.1"/>
    <property type="molecule type" value="Genomic_DNA"/>
</dbReference>
<dbReference type="PROSITE" id="PS00086">
    <property type="entry name" value="CYTOCHROME_P450"/>
    <property type="match status" value="1"/>
</dbReference>
<dbReference type="CDD" id="cd11041">
    <property type="entry name" value="CYP503A1-like"/>
    <property type="match status" value="1"/>
</dbReference>
<keyword evidence="9" id="KW-1185">Reference proteome</keyword>
<evidence type="ECO:0000256" key="1">
    <source>
        <dbReference type="ARBA" id="ARBA00001971"/>
    </source>
</evidence>
<evidence type="ECO:0000313" key="8">
    <source>
        <dbReference type="EMBL" id="KIL68209.1"/>
    </source>
</evidence>
<evidence type="ECO:0000256" key="4">
    <source>
        <dbReference type="ARBA" id="ARBA00023002"/>
    </source>
</evidence>